<dbReference type="GO" id="GO:0009252">
    <property type="term" value="P:peptidoglycan biosynthetic process"/>
    <property type="evidence" value="ECO:0007669"/>
    <property type="project" value="UniProtKB-UniRule"/>
</dbReference>
<dbReference type="SUPFAM" id="SSF53955">
    <property type="entry name" value="Lysozyme-like"/>
    <property type="match status" value="1"/>
</dbReference>
<dbReference type="InterPro" id="IPR050396">
    <property type="entry name" value="Glycosyltr_51/Transpeptidase"/>
</dbReference>
<protein>
    <recommendedName>
        <fullName evidence="6 22">Penicillin-binding protein 1B</fullName>
        <shortName evidence="23">PBP-1b</shortName>
        <shortName evidence="23">PBP1b</shortName>
    </recommendedName>
    <alternativeName>
        <fullName evidence="19 23">Murein polymerase</fullName>
    </alternativeName>
</protein>
<evidence type="ECO:0000256" key="2">
    <source>
        <dbReference type="ARBA" id="ARBA00004236"/>
    </source>
</evidence>
<comment type="subcellular location">
    <subcellularLocation>
        <location evidence="2">Cell membrane</location>
    </subcellularLocation>
</comment>
<reference evidence="29" key="1">
    <citation type="journal article" date="2014" name="Int. J. Syst. Evol. Microbiol.">
        <title>Complete genome sequence of Corynebacterium casei LMG S-19264T (=DSM 44701T), isolated from a smear-ripened cheese.</title>
        <authorList>
            <consortium name="US DOE Joint Genome Institute (JGI-PGF)"/>
            <person name="Walter F."/>
            <person name="Albersmeier A."/>
            <person name="Kalinowski J."/>
            <person name="Ruckert C."/>
        </authorList>
    </citation>
    <scope>NUCLEOTIDE SEQUENCE</scope>
    <source>
        <strain evidence="29">CGMCC 1.15425</strain>
    </source>
</reference>
<dbReference type="InterPro" id="IPR028166">
    <property type="entry name" value="UB2H"/>
</dbReference>
<feature type="domain" description="Bifunctional transglycosylase second" evidence="28">
    <location>
        <begin position="73"/>
        <end position="156"/>
    </location>
</feature>
<keyword evidence="12" id="KW-0378">Hydrolase</keyword>
<feature type="transmembrane region" description="Helical" evidence="25">
    <location>
        <begin position="27"/>
        <end position="46"/>
    </location>
</feature>
<comment type="caution">
    <text evidence="29">The sequence shown here is derived from an EMBL/GenBank/DDBJ whole genome shotgun (WGS) entry which is preliminary data.</text>
</comment>
<evidence type="ECO:0000256" key="3">
    <source>
        <dbReference type="ARBA" id="ARBA00004752"/>
    </source>
</evidence>
<gene>
    <name evidence="29" type="primary">mrcB</name>
    <name evidence="29" type="ORF">GCM10011403_01150</name>
</gene>
<dbReference type="GO" id="GO:0005886">
    <property type="term" value="C:plasma membrane"/>
    <property type="evidence" value="ECO:0007669"/>
    <property type="project" value="UniProtKB-SubCell"/>
</dbReference>
<dbReference type="InterPro" id="IPR023346">
    <property type="entry name" value="Lysozyme-like_dom_sf"/>
</dbReference>
<dbReference type="GO" id="GO:0030288">
    <property type="term" value="C:outer membrane-bounded periplasmic space"/>
    <property type="evidence" value="ECO:0007669"/>
    <property type="project" value="TreeGrafter"/>
</dbReference>
<evidence type="ECO:0000256" key="6">
    <source>
        <dbReference type="ARBA" id="ARBA00018637"/>
    </source>
</evidence>
<evidence type="ECO:0000256" key="21">
    <source>
        <dbReference type="ARBA" id="ARBA00049902"/>
    </source>
</evidence>
<evidence type="ECO:0000313" key="30">
    <source>
        <dbReference type="Proteomes" id="UP000627715"/>
    </source>
</evidence>
<evidence type="ECO:0000256" key="8">
    <source>
        <dbReference type="ARBA" id="ARBA00022645"/>
    </source>
</evidence>
<sequence>MTKRRTRSKKPTRNTRKAKKQFSFKRWLFKWIALPAVLVAAGWLLWTDYQIRTSFGQLQWELPARIYAKAHELYPGMSLPPEQLRSTLIDLGYRESDVPNNPGEFRELGNQFELYTRGFQFWDGPEPERLVNLQYAGNSISRLTDSRGDPVPLMRLEPLEIAQINPETGQDRLPMSLEDVPQQLIDAVVAIEDRRFYSHFGVDLQGIARAMLANIRAGGIVQGGSTLTQQLVKNLYLHRDQTLARKAEEAIMAIALEIHFSKAQILEGYMNEVFLGQQGNRAIHGFSLAAEFYFGRRLDQLSLSEFALLAGMPQAPSLYNPRRNPQRAIERRNTVLSQMATQGLITERERELAARASLDVIERPRSRSNAYPAFMALVQDNLAREYDIESLRRSGLRIFTTLDVGIQEQVEQRIQRAVDSVEIDSATADQLQAATIITDASTGEVRAISGGRDPDDRGFNRALNAKRQIGSLIKPFVYLAALDSGRYSLASILDDRPVEIELDNGDIWSPSNYNREYDGNVYLHEALYRSLNLATVDLGMELGVHRVIRMLERAGYKGDANPYPSVLLGALEMSPLEVAQVYQSLTSGGYYSPLRAVVAVTSGEGQPLQRYGVESTPITDPETMFLLEHTMQSVFYQGTAESAKKKLGNQLPLAGKTGTTNDLRDSWFVGYGSNLMGVVWLGHDENVDTGLSGATGALPVWTDLMAGLNIQPRYTPAPESIVWHRVAPVPTQDRINQDCSQAQSLPFSPSVLPQPSVDCESSGSLLDRFFGQVRSITR</sequence>
<evidence type="ECO:0000256" key="25">
    <source>
        <dbReference type="SAM" id="Phobius"/>
    </source>
</evidence>
<keyword evidence="18 23" id="KW-0961">Cell wall biogenesis/degradation</keyword>
<dbReference type="GO" id="GO:0008955">
    <property type="term" value="F:peptidoglycan glycosyltransferase activity"/>
    <property type="evidence" value="ECO:0007669"/>
    <property type="project" value="UniProtKB-UniRule"/>
</dbReference>
<evidence type="ECO:0000256" key="12">
    <source>
        <dbReference type="ARBA" id="ARBA00022801"/>
    </source>
</evidence>
<dbReference type="GO" id="GO:0008658">
    <property type="term" value="F:penicillin binding"/>
    <property type="evidence" value="ECO:0007669"/>
    <property type="project" value="UniProtKB-UniRule"/>
</dbReference>
<keyword evidence="25" id="KW-1133">Transmembrane helix</keyword>
<keyword evidence="7" id="KW-1003">Cell membrane</keyword>
<dbReference type="NCBIfam" id="TIGR02074">
    <property type="entry name" value="PBP_1a_fam"/>
    <property type="match status" value="1"/>
</dbReference>
<feature type="active site" description="Proton donor; for transglycosylase activity" evidence="24">
    <location>
        <position position="192"/>
    </location>
</feature>
<evidence type="ECO:0000256" key="17">
    <source>
        <dbReference type="ARBA" id="ARBA00023268"/>
    </source>
</evidence>
<evidence type="ECO:0000256" key="14">
    <source>
        <dbReference type="ARBA" id="ARBA00022984"/>
    </source>
</evidence>
<dbReference type="InterPro" id="IPR012338">
    <property type="entry name" value="Beta-lactam/transpept-like"/>
</dbReference>
<comment type="catalytic activity">
    <reaction evidence="20">
        <text>Preferential cleavage: (Ac)2-L-Lys-D-Ala-|-D-Ala. Also transpeptidation of peptidyl-alanyl moieties that are N-acyl substituents of D-alanine.</text>
        <dbReference type="EC" id="3.4.16.4"/>
    </reaction>
</comment>
<comment type="similarity">
    <text evidence="5 23">In the N-terminal section; belongs to the glycosyltransferase 51 family.</text>
</comment>
<reference evidence="29" key="2">
    <citation type="submission" date="2020-09" db="EMBL/GenBank/DDBJ databases">
        <authorList>
            <person name="Sun Q."/>
            <person name="Zhou Y."/>
        </authorList>
    </citation>
    <scope>NUCLEOTIDE SEQUENCE</scope>
    <source>
        <strain evidence="29">CGMCC 1.15425</strain>
    </source>
</reference>
<dbReference type="OrthoDB" id="9766909at2"/>
<evidence type="ECO:0000256" key="5">
    <source>
        <dbReference type="ARBA" id="ARBA00007739"/>
    </source>
</evidence>
<proteinExistence type="inferred from homology"/>
<dbReference type="PIRSF" id="PIRSF002799">
    <property type="entry name" value="PBP_1b"/>
    <property type="match status" value="1"/>
</dbReference>
<dbReference type="InterPro" id="IPR011813">
    <property type="entry name" value="PBP_1b"/>
</dbReference>
<keyword evidence="13 23" id="KW-0133">Cell shape</keyword>
<feature type="active site" description="Acyl-ester intermediate; for transpeptidase activity" evidence="24">
    <location>
        <position position="471"/>
    </location>
</feature>
<dbReference type="RefSeq" id="WP_082866607.1">
    <property type="nucleotide sequence ID" value="NZ_BMIY01000001.1"/>
</dbReference>
<keyword evidence="11 23" id="KW-0808">Transferase</keyword>
<keyword evidence="30" id="KW-1185">Reference proteome</keyword>
<comment type="catalytic activity">
    <reaction evidence="21">
        <text>[GlcNAc-(1-&gt;4)-Mur2Ac(oyl-L-Ala-gamma-D-Glu-L-Lys-D-Ala-D-Ala)](n)-di-trans,octa-cis-undecaprenyl diphosphate + beta-D-GlcNAc-(1-&gt;4)-Mur2Ac(oyl-L-Ala-gamma-D-Glu-L-Lys-D-Ala-D-Ala)-di-trans,octa-cis-undecaprenyl diphosphate = [GlcNAc-(1-&gt;4)-Mur2Ac(oyl-L-Ala-gamma-D-Glu-L-Lys-D-Ala-D-Ala)](n+1)-di-trans,octa-cis-undecaprenyl diphosphate + di-trans,octa-cis-undecaprenyl diphosphate + H(+)</text>
        <dbReference type="Rhea" id="RHEA:23708"/>
        <dbReference type="Rhea" id="RHEA-COMP:9602"/>
        <dbReference type="Rhea" id="RHEA-COMP:9603"/>
        <dbReference type="ChEBI" id="CHEBI:15378"/>
        <dbReference type="ChEBI" id="CHEBI:58405"/>
        <dbReference type="ChEBI" id="CHEBI:60033"/>
        <dbReference type="ChEBI" id="CHEBI:78435"/>
        <dbReference type="EC" id="2.4.99.28"/>
    </reaction>
</comment>
<keyword evidence="17" id="KW-0511">Multifunctional enzyme</keyword>
<dbReference type="GO" id="GO:0009002">
    <property type="term" value="F:serine-type D-Ala-D-Ala carboxypeptidase activity"/>
    <property type="evidence" value="ECO:0007669"/>
    <property type="project" value="UniProtKB-EC"/>
</dbReference>
<comment type="similarity">
    <text evidence="4 23">In the C-terminal section; belongs to the transpeptidase family.</text>
</comment>
<dbReference type="Gene3D" id="3.40.710.10">
    <property type="entry name" value="DD-peptidase/beta-lactamase superfamily"/>
    <property type="match status" value="1"/>
</dbReference>
<evidence type="ECO:0000256" key="18">
    <source>
        <dbReference type="ARBA" id="ARBA00023316"/>
    </source>
</evidence>
<evidence type="ECO:0000313" key="29">
    <source>
        <dbReference type="EMBL" id="GGG47884.1"/>
    </source>
</evidence>
<evidence type="ECO:0000256" key="24">
    <source>
        <dbReference type="PIRSR" id="PIRSR002799-1"/>
    </source>
</evidence>
<evidence type="ECO:0000256" key="1">
    <source>
        <dbReference type="ARBA" id="ARBA00002624"/>
    </source>
</evidence>
<evidence type="ECO:0000256" key="15">
    <source>
        <dbReference type="ARBA" id="ARBA00023136"/>
    </source>
</evidence>
<dbReference type="Pfam" id="PF00912">
    <property type="entry name" value="Transgly"/>
    <property type="match status" value="1"/>
</dbReference>
<comment type="pathway">
    <text evidence="3 23">Cell wall biogenesis; peptidoglycan biosynthesis.</text>
</comment>
<dbReference type="GO" id="GO:0071555">
    <property type="term" value="P:cell wall organization"/>
    <property type="evidence" value="ECO:0007669"/>
    <property type="project" value="UniProtKB-UniRule"/>
</dbReference>
<dbReference type="InterPro" id="IPR001460">
    <property type="entry name" value="PCN-bd_Tpept"/>
</dbReference>
<keyword evidence="16" id="KW-0046">Antibiotic resistance</keyword>
<evidence type="ECO:0000256" key="11">
    <source>
        <dbReference type="ARBA" id="ARBA00022679"/>
    </source>
</evidence>
<dbReference type="NCBIfam" id="TIGR02071">
    <property type="entry name" value="PBP_1b"/>
    <property type="match status" value="1"/>
</dbReference>
<dbReference type="Proteomes" id="UP000627715">
    <property type="component" value="Unassembled WGS sequence"/>
</dbReference>
<dbReference type="FunFam" id="1.10.3810.10:FF:000001">
    <property type="entry name" value="Penicillin-binding protein 1A"/>
    <property type="match status" value="1"/>
</dbReference>
<dbReference type="GO" id="GO:0008360">
    <property type="term" value="P:regulation of cell shape"/>
    <property type="evidence" value="ECO:0007669"/>
    <property type="project" value="UniProtKB-UniRule"/>
</dbReference>
<name>A0A917GJI4_9GAMM</name>
<keyword evidence="10 23" id="KW-0328">Glycosyltransferase</keyword>
<evidence type="ECO:0000256" key="4">
    <source>
        <dbReference type="ARBA" id="ARBA00007090"/>
    </source>
</evidence>
<evidence type="ECO:0000256" key="20">
    <source>
        <dbReference type="ARBA" id="ARBA00034000"/>
    </source>
</evidence>
<evidence type="ECO:0000256" key="7">
    <source>
        <dbReference type="ARBA" id="ARBA00022475"/>
    </source>
</evidence>
<keyword evidence="9" id="KW-0645">Protease</keyword>
<keyword evidence="15 25" id="KW-0472">Membrane</keyword>
<dbReference type="InterPro" id="IPR036950">
    <property type="entry name" value="PBP_transglycosylase"/>
</dbReference>
<dbReference type="SUPFAM" id="SSF56601">
    <property type="entry name" value="beta-lactamase/transpeptidase-like"/>
    <property type="match status" value="1"/>
</dbReference>
<evidence type="ECO:0000256" key="19">
    <source>
        <dbReference type="ARBA" id="ARBA00032454"/>
    </source>
</evidence>
<keyword evidence="8" id="KW-0121">Carboxypeptidase</keyword>
<evidence type="ECO:0000256" key="23">
    <source>
        <dbReference type="PIRNR" id="PIRNR002799"/>
    </source>
</evidence>
<evidence type="ECO:0000259" key="26">
    <source>
        <dbReference type="Pfam" id="PF00905"/>
    </source>
</evidence>
<dbReference type="Pfam" id="PF00905">
    <property type="entry name" value="Transpeptidase"/>
    <property type="match status" value="1"/>
</dbReference>
<evidence type="ECO:0000256" key="16">
    <source>
        <dbReference type="ARBA" id="ARBA00023251"/>
    </source>
</evidence>
<dbReference type="PANTHER" id="PTHR32282:SF11">
    <property type="entry name" value="PENICILLIN-BINDING PROTEIN 1B"/>
    <property type="match status" value="1"/>
</dbReference>
<dbReference type="PANTHER" id="PTHR32282">
    <property type="entry name" value="BINDING PROTEIN TRANSPEPTIDASE, PUTATIVE-RELATED"/>
    <property type="match status" value="1"/>
</dbReference>
<dbReference type="GO" id="GO:0009274">
    <property type="term" value="C:peptidoglycan-based cell wall"/>
    <property type="evidence" value="ECO:0007669"/>
    <property type="project" value="UniProtKB-UniRule"/>
</dbReference>
<dbReference type="InterPro" id="IPR001264">
    <property type="entry name" value="Glyco_trans_51"/>
</dbReference>
<evidence type="ECO:0000256" key="22">
    <source>
        <dbReference type="NCBIfam" id="TIGR02071"/>
    </source>
</evidence>
<dbReference type="EMBL" id="BMIY01000001">
    <property type="protein sequence ID" value="GGG47884.1"/>
    <property type="molecule type" value="Genomic_DNA"/>
</dbReference>
<evidence type="ECO:0000256" key="9">
    <source>
        <dbReference type="ARBA" id="ARBA00022670"/>
    </source>
</evidence>
<dbReference type="Gene3D" id="1.10.3810.10">
    <property type="entry name" value="Biosynthetic peptidoglycan transglycosylase-like"/>
    <property type="match status" value="1"/>
</dbReference>
<comment type="function">
    <text evidence="1 23">Cell wall formation. Synthesis of cross-linked peptidoglycan from the lipid intermediates. The enzyme has a penicillin-insensitive transglycosylase N-terminal domain (formation of linear glycan strands) and a penicillin-sensitive transpeptidase C-terminal domain (cross-linking of the peptide subunits).</text>
</comment>
<keyword evidence="25" id="KW-0812">Transmembrane</keyword>
<feature type="domain" description="Glycosyl transferase family 51" evidence="27">
    <location>
        <begin position="167"/>
        <end position="339"/>
    </location>
</feature>
<dbReference type="GO" id="GO:0006508">
    <property type="term" value="P:proteolysis"/>
    <property type="evidence" value="ECO:0007669"/>
    <property type="project" value="UniProtKB-KW"/>
</dbReference>
<evidence type="ECO:0000259" key="27">
    <source>
        <dbReference type="Pfam" id="PF00912"/>
    </source>
</evidence>
<feature type="domain" description="Penicillin-binding protein transpeptidase" evidence="26">
    <location>
        <begin position="434"/>
        <end position="672"/>
    </location>
</feature>
<dbReference type="GO" id="GO:0046677">
    <property type="term" value="P:response to antibiotic"/>
    <property type="evidence" value="ECO:0007669"/>
    <property type="project" value="UniProtKB-UniRule"/>
</dbReference>
<keyword evidence="14 23" id="KW-0573">Peptidoglycan synthesis</keyword>
<dbReference type="Gene3D" id="3.30.2060.10">
    <property type="entry name" value="Penicillin-binding protein 1b domain"/>
    <property type="match status" value="1"/>
</dbReference>
<evidence type="ECO:0000256" key="10">
    <source>
        <dbReference type="ARBA" id="ARBA00022676"/>
    </source>
</evidence>
<accession>A0A917GJI4</accession>
<organism evidence="29 30">
    <name type="scientific">Pseudohongiella nitratireducens</name>
    <dbReference type="NCBI Taxonomy" id="1768907"/>
    <lineage>
        <taxon>Bacteria</taxon>
        <taxon>Pseudomonadati</taxon>
        <taxon>Pseudomonadota</taxon>
        <taxon>Gammaproteobacteria</taxon>
        <taxon>Pseudomonadales</taxon>
        <taxon>Pseudohongiellaceae</taxon>
        <taxon>Pseudohongiella</taxon>
    </lineage>
</organism>
<dbReference type="AlphaFoldDB" id="A0A917GJI4"/>
<dbReference type="Pfam" id="PF14814">
    <property type="entry name" value="UB2H"/>
    <property type="match status" value="1"/>
</dbReference>
<evidence type="ECO:0000256" key="13">
    <source>
        <dbReference type="ARBA" id="ARBA00022960"/>
    </source>
</evidence>
<evidence type="ECO:0000259" key="28">
    <source>
        <dbReference type="Pfam" id="PF14814"/>
    </source>
</evidence>